<dbReference type="AlphaFoldDB" id="A0A9D3ZSU4"/>
<reference evidence="1 2" key="1">
    <citation type="journal article" date="2021" name="Plant Biotechnol. J.">
        <title>Multi-omics assisted identification of the key and species-specific regulatory components of drought-tolerant mechanisms in Gossypium stocksii.</title>
        <authorList>
            <person name="Yu D."/>
            <person name="Ke L."/>
            <person name="Zhang D."/>
            <person name="Wu Y."/>
            <person name="Sun Y."/>
            <person name="Mei J."/>
            <person name="Sun J."/>
            <person name="Sun Y."/>
        </authorList>
    </citation>
    <scope>NUCLEOTIDE SEQUENCE [LARGE SCALE GENOMIC DNA]</scope>
    <source>
        <strain evidence="2">cv. E1</strain>
        <tissue evidence="1">Leaf</tissue>
    </source>
</reference>
<feature type="non-terminal residue" evidence="1">
    <location>
        <position position="1"/>
    </location>
</feature>
<evidence type="ECO:0000313" key="2">
    <source>
        <dbReference type="Proteomes" id="UP000828251"/>
    </source>
</evidence>
<name>A0A9D3ZSU4_9ROSI</name>
<accession>A0A9D3ZSU4</accession>
<feature type="non-terminal residue" evidence="1">
    <location>
        <position position="80"/>
    </location>
</feature>
<organism evidence="1 2">
    <name type="scientific">Gossypium stocksii</name>
    <dbReference type="NCBI Taxonomy" id="47602"/>
    <lineage>
        <taxon>Eukaryota</taxon>
        <taxon>Viridiplantae</taxon>
        <taxon>Streptophyta</taxon>
        <taxon>Embryophyta</taxon>
        <taxon>Tracheophyta</taxon>
        <taxon>Spermatophyta</taxon>
        <taxon>Magnoliopsida</taxon>
        <taxon>eudicotyledons</taxon>
        <taxon>Gunneridae</taxon>
        <taxon>Pentapetalae</taxon>
        <taxon>rosids</taxon>
        <taxon>malvids</taxon>
        <taxon>Malvales</taxon>
        <taxon>Malvaceae</taxon>
        <taxon>Malvoideae</taxon>
        <taxon>Gossypium</taxon>
    </lineage>
</organism>
<keyword evidence="2" id="KW-1185">Reference proteome</keyword>
<sequence length="80" mass="9241">PLPKATLINFDAIKGTNKFLDLRYFKFNIVVVKLIIDQVHELTVLAFKWELDSNSVTHLQIKAKNHTWDALILGFNVNFT</sequence>
<dbReference type="Proteomes" id="UP000828251">
    <property type="component" value="Unassembled WGS sequence"/>
</dbReference>
<comment type="caution">
    <text evidence="1">The sequence shown here is derived from an EMBL/GenBank/DDBJ whole genome shotgun (WGS) entry which is preliminary data.</text>
</comment>
<proteinExistence type="predicted"/>
<protein>
    <submittedName>
        <fullName evidence="1">Uncharacterized protein</fullName>
    </submittedName>
</protein>
<dbReference type="EMBL" id="JAIQCV010000009">
    <property type="protein sequence ID" value="KAH1063877.1"/>
    <property type="molecule type" value="Genomic_DNA"/>
</dbReference>
<dbReference type="OrthoDB" id="10454278at2759"/>
<evidence type="ECO:0000313" key="1">
    <source>
        <dbReference type="EMBL" id="KAH1063877.1"/>
    </source>
</evidence>
<gene>
    <name evidence="1" type="ORF">J1N35_028864</name>
</gene>